<feature type="binding site" evidence="8">
    <location>
        <position position="211"/>
    </location>
    <ligand>
        <name>Mg(2+)</name>
        <dbReference type="ChEBI" id="CHEBI:18420"/>
    </ligand>
</feature>
<dbReference type="GO" id="GO:0005737">
    <property type="term" value="C:cytoplasm"/>
    <property type="evidence" value="ECO:0007669"/>
    <property type="project" value="TreeGrafter"/>
</dbReference>
<evidence type="ECO:0000256" key="8">
    <source>
        <dbReference type="PIRSR" id="PIRSR000915-3"/>
    </source>
</evidence>
<dbReference type="PANTHER" id="PTHR19288">
    <property type="entry name" value="4-NITROPHENYLPHOSPHATASE-RELATED"/>
    <property type="match status" value="1"/>
</dbReference>
<sequence length="271" mass="28917">MSETGLNKPDGLLIDLDGTLYHGSRRIEGADEWIASLYAAKLPFLFVTNNSSATPQTVAQRLEKMGIPASPEQICTSAQAAAAYIANLQPGASVYVIGEEGLRSSAADSGLQLTQEQADFVLQGIDRDFNYKKLEHAVRLIHGGARYILTNPDLLLPTEDGLSPGAGSLAAMLRAAGRVEPTVIGKPSSVLVNFALDRLGLTAERTWMIGDNMATDIAAGKAAGCGTALVLTGITTKDNMQEHIQIAGVEADQVFEDLRQLHSYISHLIRT</sequence>
<keyword evidence="4 5" id="KW-0460">Magnesium</keyword>
<reference evidence="9" key="2">
    <citation type="submission" date="2020-09" db="EMBL/GenBank/DDBJ databases">
        <authorList>
            <person name="Sun Q."/>
            <person name="Zhou Y."/>
        </authorList>
    </citation>
    <scope>NUCLEOTIDE SEQUENCE</scope>
    <source>
        <strain evidence="9">CGMCC 1.12987</strain>
    </source>
</reference>
<feature type="binding site" evidence="8">
    <location>
        <position position="15"/>
    </location>
    <ligand>
        <name>Mg(2+)</name>
        <dbReference type="ChEBI" id="CHEBI:18420"/>
    </ligand>
</feature>
<dbReference type="Gene3D" id="3.40.50.1000">
    <property type="entry name" value="HAD superfamily/HAD-like"/>
    <property type="match status" value="2"/>
</dbReference>
<evidence type="ECO:0000256" key="6">
    <source>
        <dbReference type="PIRSR" id="PIRSR000915-1"/>
    </source>
</evidence>
<comment type="function">
    <text evidence="5">Catalyzes the dephosphorylation of 2-6 carbon acid sugars in vitro.</text>
</comment>
<evidence type="ECO:0000256" key="5">
    <source>
        <dbReference type="PIRNR" id="PIRNR000915"/>
    </source>
</evidence>
<comment type="caution">
    <text evidence="9">The sequence shown here is derived from an EMBL/GenBank/DDBJ whole genome shotgun (WGS) entry which is preliminary data.</text>
</comment>
<comment type="similarity">
    <text evidence="1 5">Belongs to the HAD-like hydrolase superfamily. NagD family.</text>
</comment>
<evidence type="ECO:0000256" key="2">
    <source>
        <dbReference type="ARBA" id="ARBA00022723"/>
    </source>
</evidence>
<dbReference type="InterPro" id="IPR023214">
    <property type="entry name" value="HAD_sf"/>
</dbReference>
<evidence type="ECO:0000256" key="3">
    <source>
        <dbReference type="ARBA" id="ARBA00022801"/>
    </source>
</evidence>
<feature type="binding site" evidence="8">
    <location>
        <position position="17"/>
    </location>
    <ligand>
        <name>Mg(2+)</name>
        <dbReference type="ChEBI" id="CHEBI:18420"/>
    </ligand>
</feature>
<dbReference type="PIRSF" id="PIRSF000915">
    <property type="entry name" value="PGP-type_phosphatase"/>
    <property type="match status" value="1"/>
</dbReference>
<evidence type="ECO:0000256" key="7">
    <source>
        <dbReference type="PIRSR" id="PIRSR000915-2"/>
    </source>
</evidence>
<protein>
    <recommendedName>
        <fullName evidence="5">Acid sugar phosphatase</fullName>
        <ecNumber evidence="5">3.1.3.-</ecNumber>
    </recommendedName>
</protein>
<dbReference type="Proteomes" id="UP000644756">
    <property type="component" value="Unassembled WGS sequence"/>
</dbReference>
<dbReference type="SFLD" id="SFLDS00003">
    <property type="entry name" value="Haloacid_Dehalogenase"/>
    <property type="match status" value="1"/>
</dbReference>
<dbReference type="SUPFAM" id="SSF56784">
    <property type="entry name" value="HAD-like"/>
    <property type="match status" value="1"/>
</dbReference>
<dbReference type="Pfam" id="PF13242">
    <property type="entry name" value="Hydrolase_like"/>
    <property type="match status" value="1"/>
</dbReference>
<dbReference type="NCBIfam" id="TIGR01457">
    <property type="entry name" value="HAD-SF-IIA-hyp2"/>
    <property type="match status" value="1"/>
</dbReference>
<evidence type="ECO:0000313" key="10">
    <source>
        <dbReference type="Proteomes" id="UP000644756"/>
    </source>
</evidence>
<dbReference type="InterPro" id="IPR036412">
    <property type="entry name" value="HAD-like_sf"/>
</dbReference>
<feature type="active site" description="Proton donor" evidence="6">
    <location>
        <position position="17"/>
    </location>
</feature>
<dbReference type="EMBL" id="BMGR01000001">
    <property type="protein sequence ID" value="GGF89855.1"/>
    <property type="molecule type" value="Genomic_DNA"/>
</dbReference>
<feature type="binding site" evidence="7">
    <location>
        <position position="186"/>
    </location>
    <ligand>
        <name>substrate</name>
    </ligand>
</feature>
<name>A0A917FLI5_9BACL</name>
<reference evidence="9" key="1">
    <citation type="journal article" date="2014" name="Int. J. Syst. Evol. Microbiol.">
        <title>Complete genome sequence of Corynebacterium casei LMG S-19264T (=DSM 44701T), isolated from a smear-ripened cheese.</title>
        <authorList>
            <consortium name="US DOE Joint Genome Institute (JGI-PGF)"/>
            <person name="Walter F."/>
            <person name="Albersmeier A."/>
            <person name="Kalinowski J."/>
            <person name="Ruckert C."/>
        </authorList>
    </citation>
    <scope>NUCLEOTIDE SEQUENCE</scope>
    <source>
        <strain evidence="9">CGMCC 1.12987</strain>
    </source>
</reference>
<keyword evidence="10" id="KW-1185">Reference proteome</keyword>
<keyword evidence="3" id="KW-0378">Hydrolase</keyword>
<accession>A0A917FLI5</accession>
<evidence type="ECO:0000256" key="4">
    <source>
        <dbReference type="ARBA" id="ARBA00022842"/>
    </source>
</evidence>
<feature type="active site" description="Nucleophile" evidence="6">
    <location>
        <position position="15"/>
    </location>
</feature>
<dbReference type="NCBIfam" id="TIGR01460">
    <property type="entry name" value="HAD-SF-IIA"/>
    <property type="match status" value="1"/>
</dbReference>
<evidence type="ECO:0000313" key="9">
    <source>
        <dbReference type="EMBL" id="GGF89855.1"/>
    </source>
</evidence>
<dbReference type="Pfam" id="PF13344">
    <property type="entry name" value="Hydrolase_6"/>
    <property type="match status" value="1"/>
</dbReference>
<dbReference type="GO" id="GO:0016791">
    <property type="term" value="F:phosphatase activity"/>
    <property type="evidence" value="ECO:0007669"/>
    <property type="project" value="TreeGrafter"/>
</dbReference>
<organism evidence="9 10">
    <name type="scientific">Paenibacillus abyssi</name>
    <dbReference type="NCBI Taxonomy" id="1340531"/>
    <lineage>
        <taxon>Bacteria</taxon>
        <taxon>Bacillati</taxon>
        <taxon>Bacillota</taxon>
        <taxon>Bacilli</taxon>
        <taxon>Bacillales</taxon>
        <taxon>Paenibacillaceae</taxon>
        <taxon>Paenibacillus</taxon>
    </lineage>
</organism>
<gene>
    <name evidence="9" type="primary">yutF</name>
    <name evidence="9" type="ORF">GCM10010916_03980</name>
</gene>
<dbReference type="AlphaFoldDB" id="A0A917FLI5"/>
<dbReference type="PANTHER" id="PTHR19288:SF46">
    <property type="entry name" value="HALOACID DEHALOGENASE-LIKE HYDROLASE DOMAIN-CONTAINING PROTEIN 2"/>
    <property type="match status" value="1"/>
</dbReference>
<dbReference type="InterPro" id="IPR006357">
    <property type="entry name" value="HAD-SF_hydro_IIA"/>
</dbReference>
<proteinExistence type="inferred from homology"/>
<keyword evidence="2 5" id="KW-0479">Metal-binding</keyword>
<dbReference type="RefSeq" id="WP_188528500.1">
    <property type="nucleotide sequence ID" value="NZ_BMGR01000001.1"/>
</dbReference>
<dbReference type="GO" id="GO:0046872">
    <property type="term" value="F:metal ion binding"/>
    <property type="evidence" value="ECO:0007669"/>
    <property type="project" value="UniProtKB-KW"/>
</dbReference>
<evidence type="ECO:0000256" key="1">
    <source>
        <dbReference type="ARBA" id="ARBA00006696"/>
    </source>
</evidence>
<dbReference type="InterPro" id="IPR006354">
    <property type="entry name" value="HAD-SF_hydro_IIA_hyp1"/>
</dbReference>
<dbReference type="EC" id="3.1.3.-" evidence="5"/>
<comment type="cofactor">
    <cofactor evidence="8">
        <name>Mg(2+)</name>
        <dbReference type="ChEBI" id="CHEBI:18420"/>
    </cofactor>
    <text evidence="8">Divalent metal ions. Mg(2+) is the most effective.</text>
</comment>
<dbReference type="SFLD" id="SFLDG01139">
    <property type="entry name" value="C2.A:_Pyridoxal_Phosphate_Phos"/>
    <property type="match status" value="1"/>
</dbReference>